<comment type="subunit">
    <text evidence="6">Homotetramer.</text>
</comment>
<keyword evidence="16" id="KW-0496">Mitochondrion</keyword>
<comment type="cofactor">
    <cofactor evidence="1">
        <name>FAD</name>
        <dbReference type="ChEBI" id="CHEBI:57692"/>
    </cofactor>
</comment>
<keyword evidence="14" id="KW-0560">Oxidoreductase</keyword>
<keyword evidence="9" id="KW-0597">Phosphoprotein</keyword>
<evidence type="ECO:0000256" key="20">
    <source>
        <dbReference type="ARBA" id="ARBA00048020"/>
    </source>
</evidence>
<comment type="pathway">
    <text evidence="4">Lipid metabolism.</text>
</comment>
<evidence type="ECO:0000256" key="16">
    <source>
        <dbReference type="ARBA" id="ARBA00023128"/>
    </source>
</evidence>
<comment type="catalytic activity">
    <reaction evidence="25">
        <text>octadecanoyl-CoA + oxidized [electron-transfer flavoprotein] + H(+) = (2E)-octadecenoyl-CoA + reduced [electron-transfer flavoprotein]</text>
        <dbReference type="Rhea" id="RHEA:47240"/>
        <dbReference type="Rhea" id="RHEA-COMP:10685"/>
        <dbReference type="Rhea" id="RHEA-COMP:10686"/>
        <dbReference type="ChEBI" id="CHEBI:15378"/>
        <dbReference type="ChEBI" id="CHEBI:57394"/>
        <dbReference type="ChEBI" id="CHEBI:57692"/>
        <dbReference type="ChEBI" id="CHEBI:58307"/>
        <dbReference type="ChEBI" id="CHEBI:71412"/>
    </reaction>
    <physiologicalReaction direction="left-to-right" evidence="25">
        <dbReference type="Rhea" id="RHEA:47241"/>
    </physiologicalReaction>
</comment>
<reference evidence="28" key="1">
    <citation type="submission" date="2022-11" db="EMBL/GenBank/DDBJ databases">
        <title>Centuries of genome instability and evolution in soft-shell clam transmissible cancer (bioRxiv).</title>
        <authorList>
            <person name="Hart S.F.M."/>
            <person name="Yonemitsu M.A."/>
            <person name="Giersch R.M."/>
            <person name="Beal B.F."/>
            <person name="Arriagada G."/>
            <person name="Davis B.W."/>
            <person name="Ostrander E.A."/>
            <person name="Goff S.P."/>
            <person name="Metzger M.J."/>
        </authorList>
    </citation>
    <scope>NUCLEOTIDE SEQUENCE</scope>
    <source>
        <strain evidence="28">MELC-2E11</strain>
        <tissue evidence="28">Siphon/mantle</tissue>
    </source>
</reference>
<evidence type="ECO:0000256" key="26">
    <source>
        <dbReference type="SAM" id="Phobius"/>
    </source>
</evidence>
<comment type="catalytic activity">
    <reaction evidence="19">
        <text>a long-chain 2,3-saturated fatty acyl-CoA + oxidized [electron-transfer flavoprotein] + H(+) = a long-chain (2E)-enoyl-CoA + reduced [electron-transfer flavoprotein]</text>
        <dbReference type="Rhea" id="RHEA:17721"/>
        <dbReference type="Rhea" id="RHEA-COMP:10685"/>
        <dbReference type="Rhea" id="RHEA-COMP:10686"/>
        <dbReference type="ChEBI" id="CHEBI:15378"/>
        <dbReference type="ChEBI" id="CHEBI:57692"/>
        <dbReference type="ChEBI" id="CHEBI:58307"/>
        <dbReference type="ChEBI" id="CHEBI:83721"/>
        <dbReference type="ChEBI" id="CHEBI:83727"/>
        <dbReference type="EC" id="1.3.8.8"/>
    </reaction>
    <physiologicalReaction direction="left-to-right" evidence="19">
        <dbReference type="Rhea" id="RHEA:17722"/>
    </physiologicalReaction>
</comment>
<dbReference type="SUPFAM" id="SSF47203">
    <property type="entry name" value="Acyl-CoA dehydrogenase C-terminal domain-like"/>
    <property type="match status" value="1"/>
</dbReference>
<keyword evidence="17 26" id="KW-0472">Membrane</keyword>
<dbReference type="InterPro" id="IPR034179">
    <property type="entry name" value="LCAD"/>
</dbReference>
<protein>
    <recommendedName>
        <fullName evidence="8">Long-chain specific acyl-CoA dehydrogenase, mitochondrial</fullName>
        <ecNumber evidence="7">1.3.8.8</ecNumber>
    </recommendedName>
</protein>
<evidence type="ECO:0000256" key="2">
    <source>
        <dbReference type="ARBA" id="ARBA00004305"/>
    </source>
</evidence>
<evidence type="ECO:0000256" key="24">
    <source>
        <dbReference type="ARBA" id="ARBA00049140"/>
    </source>
</evidence>
<feature type="transmembrane region" description="Helical" evidence="26">
    <location>
        <begin position="20"/>
        <end position="40"/>
    </location>
</feature>
<evidence type="ECO:0000256" key="19">
    <source>
        <dbReference type="ARBA" id="ARBA00047434"/>
    </source>
</evidence>
<dbReference type="InterPro" id="IPR009075">
    <property type="entry name" value="AcylCo_DH/oxidase_C"/>
</dbReference>
<comment type="similarity">
    <text evidence="5">Belongs to the acyl-CoA dehydrogenase family.</text>
</comment>
<comment type="catalytic activity">
    <reaction evidence="20">
        <text>docosanoyl-CoA + oxidized [electron-transfer flavoprotein] + H(+) = (2E)-docosenoyl-CoA + reduced [electron-transfer flavoprotein]</text>
        <dbReference type="Rhea" id="RHEA:47228"/>
        <dbReference type="Rhea" id="RHEA-COMP:10685"/>
        <dbReference type="Rhea" id="RHEA-COMP:10686"/>
        <dbReference type="ChEBI" id="CHEBI:15378"/>
        <dbReference type="ChEBI" id="CHEBI:57692"/>
        <dbReference type="ChEBI" id="CHEBI:58307"/>
        <dbReference type="ChEBI" id="CHEBI:65059"/>
        <dbReference type="ChEBI" id="CHEBI:74692"/>
    </reaction>
    <physiologicalReaction direction="left-to-right" evidence="20">
        <dbReference type="Rhea" id="RHEA:47229"/>
    </physiologicalReaction>
</comment>
<evidence type="ECO:0000256" key="4">
    <source>
        <dbReference type="ARBA" id="ARBA00005189"/>
    </source>
</evidence>
<evidence type="ECO:0000313" key="29">
    <source>
        <dbReference type="Proteomes" id="UP001164746"/>
    </source>
</evidence>
<dbReference type="PROSITE" id="PS50262">
    <property type="entry name" value="G_PROTEIN_RECEP_F1_2"/>
    <property type="match status" value="1"/>
</dbReference>
<name>A0ABY7E6A4_MYAAR</name>
<dbReference type="EC" id="1.3.8.8" evidence="7"/>
<dbReference type="InterPro" id="IPR017452">
    <property type="entry name" value="GPCR_Rhodpsn_7TM"/>
</dbReference>
<dbReference type="InterPro" id="IPR009100">
    <property type="entry name" value="AcylCoA_DH/oxidase_NM_dom_sf"/>
</dbReference>
<dbReference type="EMBL" id="CP111016">
    <property type="protein sequence ID" value="WAR04081.1"/>
    <property type="molecule type" value="Genomic_DNA"/>
</dbReference>
<evidence type="ECO:0000256" key="18">
    <source>
        <dbReference type="ARBA" id="ARBA00045155"/>
    </source>
</evidence>
<keyword evidence="29" id="KW-1185">Reference proteome</keyword>
<dbReference type="CDD" id="cd00637">
    <property type="entry name" value="7tm_classA_rhodopsin-like"/>
    <property type="match status" value="1"/>
</dbReference>
<evidence type="ECO:0000256" key="8">
    <source>
        <dbReference type="ARBA" id="ARBA00014123"/>
    </source>
</evidence>
<dbReference type="Gene3D" id="1.10.540.10">
    <property type="entry name" value="Acyl-CoA dehydrogenase/oxidase, N-terminal domain"/>
    <property type="match status" value="1"/>
</dbReference>
<keyword evidence="13 26" id="KW-1133">Transmembrane helix</keyword>
<comment type="subcellular location">
    <subcellularLocation>
        <location evidence="3">Membrane</location>
    </subcellularLocation>
    <subcellularLocation>
        <location evidence="2">Mitochondrion matrix</location>
    </subcellularLocation>
</comment>
<evidence type="ECO:0000256" key="10">
    <source>
        <dbReference type="ARBA" id="ARBA00022630"/>
    </source>
</evidence>
<keyword evidence="11 26" id="KW-0812">Transmembrane</keyword>
<accession>A0ABY7E6A4</accession>
<dbReference type="Gene3D" id="1.20.1070.10">
    <property type="entry name" value="Rhodopsin 7-helix transmembrane proteins"/>
    <property type="match status" value="1"/>
</dbReference>
<dbReference type="InterPro" id="IPR006091">
    <property type="entry name" value="Acyl-CoA_Oxase/DH_mid-dom"/>
</dbReference>
<gene>
    <name evidence="28" type="ORF">MAR_019450</name>
</gene>
<dbReference type="PANTHER" id="PTHR48083:SF20">
    <property type="entry name" value="LONG-CHAIN SPECIFIC ACYL-COA DEHYDROGENASE, MITOCHONDRIAL"/>
    <property type="match status" value="1"/>
</dbReference>
<evidence type="ECO:0000256" key="15">
    <source>
        <dbReference type="ARBA" id="ARBA00023098"/>
    </source>
</evidence>
<keyword evidence="15" id="KW-0443">Lipid metabolism</keyword>
<dbReference type="Proteomes" id="UP001164746">
    <property type="component" value="Chromosome 5"/>
</dbReference>
<dbReference type="InterPro" id="IPR006089">
    <property type="entry name" value="Acyl-CoA_DH_CS"/>
</dbReference>
<dbReference type="Pfam" id="PF02770">
    <property type="entry name" value="Acyl-CoA_dh_M"/>
    <property type="match status" value="1"/>
</dbReference>
<evidence type="ECO:0000256" key="21">
    <source>
        <dbReference type="ARBA" id="ARBA00048086"/>
    </source>
</evidence>
<dbReference type="InterPro" id="IPR050741">
    <property type="entry name" value="Acyl-CoA_dehydrogenase"/>
</dbReference>
<dbReference type="InterPro" id="IPR036250">
    <property type="entry name" value="AcylCo_DH-like_C"/>
</dbReference>
<evidence type="ECO:0000256" key="3">
    <source>
        <dbReference type="ARBA" id="ARBA00004370"/>
    </source>
</evidence>
<evidence type="ECO:0000256" key="25">
    <source>
        <dbReference type="ARBA" id="ARBA00049224"/>
    </source>
</evidence>
<evidence type="ECO:0000256" key="13">
    <source>
        <dbReference type="ARBA" id="ARBA00022989"/>
    </source>
</evidence>
<comment type="catalytic activity">
    <reaction evidence="23">
        <text>oxidized [electron-transfer flavoprotein] + (9Z)-octadecenoyl-CoA + H(+) = (2E,9Z)-octadecadienoyl-CoA + reduced [electron-transfer flavoprotein]</text>
        <dbReference type="Rhea" id="RHEA:47300"/>
        <dbReference type="Rhea" id="RHEA-COMP:10685"/>
        <dbReference type="Rhea" id="RHEA-COMP:10686"/>
        <dbReference type="ChEBI" id="CHEBI:15378"/>
        <dbReference type="ChEBI" id="CHEBI:57387"/>
        <dbReference type="ChEBI" id="CHEBI:57692"/>
        <dbReference type="ChEBI" id="CHEBI:58307"/>
        <dbReference type="ChEBI" id="CHEBI:77553"/>
    </reaction>
    <physiologicalReaction direction="left-to-right" evidence="23">
        <dbReference type="Rhea" id="RHEA:47301"/>
    </physiologicalReaction>
</comment>
<organism evidence="28 29">
    <name type="scientific">Mya arenaria</name>
    <name type="common">Soft-shell clam</name>
    <dbReference type="NCBI Taxonomy" id="6604"/>
    <lineage>
        <taxon>Eukaryota</taxon>
        <taxon>Metazoa</taxon>
        <taxon>Spiralia</taxon>
        <taxon>Lophotrochozoa</taxon>
        <taxon>Mollusca</taxon>
        <taxon>Bivalvia</taxon>
        <taxon>Autobranchia</taxon>
        <taxon>Heteroconchia</taxon>
        <taxon>Euheterodonta</taxon>
        <taxon>Imparidentia</taxon>
        <taxon>Neoheterodontei</taxon>
        <taxon>Myida</taxon>
        <taxon>Myoidea</taxon>
        <taxon>Myidae</taxon>
        <taxon>Mya</taxon>
    </lineage>
</organism>
<dbReference type="SUPFAM" id="SSF56645">
    <property type="entry name" value="Acyl-CoA dehydrogenase NM domain-like"/>
    <property type="match status" value="1"/>
</dbReference>
<comment type="catalytic activity">
    <reaction evidence="22">
        <text>(5Z)-tetradecenoyl-CoA + oxidized [electron-transfer flavoprotein] + H(+) = (2E,5Z)-tetradecadienoyl-CoA + reduced [electron-transfer flavoprotein]</text>
        <dbReference type="Rhea" id="RHEA:47448"/>
        <dbReference type="Rhea" id="RHEA-COMP:10685"/>
        <dbReference type="Rhea" id="RHEA-COMP:10686"/>
        <dbReference type="ChEBI" id="CHEBI:15378"/>
        <dbReference type="ChEBI" id="CHEBI:57692"/>
        <dbReference type="ChEBI" id="CHEBI:58307"/>
        <dbReference type="ChEBI" id="CHEBI:84650"/>
        <dbReference type="ChEBI" id="CHEBI:87701"/>
    </reaction>
    <physiologicalReaction direction="left-to-right" evidence="22">
        <dbReference type="Rhea" id="RHEA:47449"/>
    </physiologicalReaction>
</comment>
<comment type="catalytic activity">
    <reaction evidence="24">
        <text>eicosanoyl-CoA + oxidized [electron-transfer flavoprotein] + H(+) = (2E)-eicosenoyl-CoA + reduced [electron-transfer flavoprotein]</text>
        <dbReference type="Rhea" id="RHEA:47236"/>
        <dbReference type="Rhea" id="RHEA-COMP:10685"/>
        <dbReference type="Rhea" id="RHEA-COMP:10686"/>
        <dbReference type="ChEBI" id="CHEBI:15378"/>
        <dbReference type="ChEBI" id="CHEBI:57380"/>
        <dbReference type="ChEBI" id="CHEBI:57692"/>
        <dbReference type="ChEBI" id="CHEBI:58307"/>
        <dbReference type="ChEBI" id="CHEBI:74691"/>
    </reaction>
    <physiologicalReaction direction="left-to-right" evidence="24">
        <dbReference type="Rhea" id="RHEA:47237"/>
    </physiologicalReaction>
</comment>
<proteinExistence type="inferred from homology"/>
<feature type="transmembrane region" description="Helical" evidence="26">
    <location>
        <begin position="318"/>
        <end position="343"/>
    </location>
</feature>
<feature type="domain" description="G-protein coupled receptors family 1 profile" evidence="27">
    <location>
        <begin position="33"/>
        <end position="230"/>
    </location>
</feature>
<evidence type="ECO:0000259" key="27">
    <source>
        <dbReference type="PROSITE" id="PS50262"/>
    </source>
</evidence>
<dbReference type="PROSITE" id="PS00072">
    <property type="entry name" value="ACYL_COA_DH_1"/>
    <property type="match status" value="1"/>
</dbReference>
<feature type="transmembrane region" description="Helical" evidence="26">
    <location>
        <begin position="187"/>
        <end position="210"/>
    </location>
</feature>
<dbReference type="Pfam" id="PF00001">
    <property type="entry name" value="7tm_1"/>
    <property type="match status" value="1"/>
</dbReference>
<dbReference type="Gene3D" id="2.40.110.10">
    <property type="entry name" value="Butyryl-CoA Dehydrogenase, subunit A, domain 2"/>
    <property type="match status" value="1"/>
</dbReference>
<dbReference type="Pfam" id="PF00441">
    <property type="entry name" value="Acyl-CoA_dh_1"/>
    <property type="match status" value="1"/>
</dbReference>
<dbReference type="InterPro" id="IPR013786">
    <property type="entry name" value="AcylCoA_DH/ox_N"/>
</dbReference>
<evidence type="ECO:0000256" key="11">
    <source>
        <dbReference type="ARBA" id="ARBA00022692"/>
    </source>
</evidence>
<dbReference type="Pfam" id="PF02771">
    <property type="entry name" value="Acyl-CoA_dh_N"/>
    <property type="match status" value="1"/>
</dbReference>
<evidence type="ECO:0000256" key="5">
    <source>
        <dbReference type="ARBA" id="ARBA00009347"/>
    </source>
</evidence>
<dbReference type="CDD" id="cd01160">
    <property type="entry name" value="LCAD"/>
    <property type="match status" value="1"/>
</dbReference>
<dbReference type="Gene3D" id="1.20.140.10">
    <property type="entry name" value="Butyryl-CoA Dehydrogenase, subunit A, domain 3"/>
    <property type="match status" value="1"/>
</dbReference>
<feature type="transmembrane region" description="Helical" evidence="26">
    <location>
        <begin position="52"/>
        <end position="72"/>
    </location>
</feature>
<dbReference type="InterPro" id="IPR037069">
    <property type="entry name" value="AcylCoA_DH/ox_N_sf"/>
</dbReference>
<evidence type="ECO:0000256" key="17">
    <source>
        <dbReference type="ARBA" id="ARBA00023136"/>
    </source>
</evidence>
<evidence type="ECO:0000313" key="28">
    <source>
        <dbReference type="EMBL" id="WAR04081.1"/>
    </source>
</evidence>
<keyword evidence="10" id="KW-0285">Flavoprotein</keyword>
<evidence type="ECO:0000256" key="7">
    <source>
        <dbReference type="ARBA" id="ARBA00012040"/>
    </source>
</evidence>
<feature type="transmembrane region" description="Helical" evidence="26">
    <location>
        <begin position="132"/>
        <end position="151"/>
    </location>
</feature>
<evidence type="ECO:0000256" key="23">
    <source>
        <dbReference type="ARBA" id="ARBA00048725"/>
    </source>
</evidence>
<evidence type="ECO:0000256" key="9">
    <source>
        <dbReference type="ARBA" id="ARBA00022553"/>
    </source>
</evidence>
<evidence type="ECO:0000256" key="6">
    <source>
        <dbReference type="ARBA" id="ARBA00011881"/>
    </source>
</evidence>
<evidence type="ECO:0000256" key="14">
    <source>
        <dbReference type="ARBA" id="ARBA00023002"/>
    </source>
</evidence>
<comment type="function">
    <text evidence="18">Long-chain specific acyl-CoA dehydrogenase is one of the acyl-CoA dehydrogenases that catalyze the first step of mitochondrial fatty acid beta-oxidation, an aerobic process breaking down fatty acids into acetyl-CoA and allowing the production of energy from fats. The first step of fatty acid beta-oxidation consists in the removal of one hydrogen from C-2 and C-3 of the straight-chain fatty acyl-CoA thioester, resulting in the formation of trans-2-enoyl-CoA. Among the different mitochondrial acyl-CoA dehydrogenases, long-chain specific acyl-CoA dehydrogenase can act on saturated and unsaturated acyl-CoAs with 6 to 24 carbons with a preference for 8 to 18 carbons long primary chains.</text>
</comment>
<evidence type="ECO:0000256" key="22">
    <source>
        <dbReference type="ARBA" id="ARBA00048187"/>
    </source>
</evidence>
<dbReference type="InterPro" id="IPR000276">
    <property type="entry name" value="GPCR_Rhodpsn"/>
</dbReference>
<comment type="catalytic activity">
    <reaction evidence="21">
        <text>tetracosanoyl-CoA + oxidized [electron-transfer flavoprotein] + H(+) = (2E)-tetracosenoyl-CoA + reduced [electron-transfer flavoprotein]</text>
        <dbReference type="Rhea" id="RHEA:47232"/>
        <dbReference type="Rhea" id="RHEA-COMP:10685"/>
        <dbReference type="Rhea" id="RHEA-COMP:10686"/>
        <dbReference type="ChEBI" id="CHEBI:15378"/>
        <dbReference type="ChEBI" id="CHEBI:57692"/>
        <dbReference type="ChEBI" id="CHEBI:58307"/>
        <dbReference type="ChEBI" id="CHEBI:65052"/>
        <dbReference type="ChEBI" id="CHEBI:74693"/>
    </reaction>
    <physiologicalReaction direction="left-to-right" evidence="21">
        <dbReference type="Rhea" id="RHEA:47233"/>
    </physiologicalReaction>
</comment>
<dbReference type="SUPFAM" id="SSF81321">
    <property type="entry name" value="Family A G protein-coupled receptor-like"/>
    <property type="match status" value="1"/>
</dbReference>
<dbReference type="PROSITE" id="PS00073">
    <property type="entry name" value="ACYL_COA_DH_2"/>
    <property type="match status" value="1"/>
</dbReference>
<sequence length="772" mass="86583">MDERLLDYNHQKTRKYALEIVFVTIVSMLGVVGNSVAIFFYGRKKNHNTSAFLLTVISGNDLISSFVNLFQVYESTNSVTYTSDILCKIHGFLLHTFTANSIVLLIPIAFDRFFKVVLVFSAKKFTKTKAKISVFVFITFSVLLALPQLLWFSESLPVFIEIVDGNTSLQGQRCLFNSDSNKVQHNIFHILDIVIIVTCVVILGGLYGSIPITMMKLSKNHEESARTIRLQIPHVETGMSSIENQSSNDVHTDNSTKIYFAEYQKRDQPGATGTSLTTAQATVTGTLEQTVPKPIHERHNKKYSSIPPKRRFLQNKAFQLKITAMTFVMTVASLLSCFGYFYVRIGYKVQDHELSVGLKILLNTSVKPDSQRRLYSSRPEVGESPALTDFGTRKIFSEEHDIFRQTVRRFFQEEVAPNHSKWEEDGQVSREVWQKAGEMGILGVNTKEEHGGLGGDVLSTAITWEEQAYVNCTGPGFALHSDIIMPYISHFGTQEQIEKYIPAMTAGTCIGAIAMTEPGAGSDLQGIRTNAKQDGDDWILNGSKVFITNGIMSDLVIVVAITNPQAKSAAHGISLFLVDSGTKGFNKGRKLKKIGFKAQDTAELFFEDVRLPKSALLGEPNKGFYYLMQELPQERLIIAAVAQASCEWMFEETREYVKNRKAFGKTISNLQTIQHKLAELKTEICVTRAFVDRCLETHNAKGLDSEAASMAKYWCSEVQNKVASECLQMHGGWGYMWEYPIARAFVDSRLQMIYGGSNEIMKELIARNIVKK</sequence>
<dbReference type="PANTHER" id="PTHR48083">
    <property type="entry name" value="MEDIUM-CHAIN SPECIFIC ACYL-COA DEHYDROGENASE, MITOCHONDRIAL-RELATED"/>
    <property type="match status" value="1"/>
</dbReference>
<evidence type="ECO:0000256" key="12">
    <source>
        <dbReference type="ARBA" id="ARBA00022827"/>
    </source>
</evidence>
<evidence type="ECO:0000256" key="1">
    <source>
        <dbReference type="ARBA" id="ARBA00001974"/>
    </source>
</evidence>
<dbReference type="InterPro" id="IPR046373">
    <property type="entry name" value="Acyl-CoA_Oxase/DH_mid-dom_sf"/>
</dbReference>
<feature type="transmembrane region" description="Helical" evidence="26">
    <location>
        <begin position="92"/>
        <end position="111"/>
    </location>
</feature>
<keyword evidence="12" id="KW-0274">FAD</keyword>